<keyword evidence="1" id="KW-0732">Signal</keyword>
<feature type="chain" id="PRO_5039522863" evidence="1">
    <location>
        <begin position="29"/>
        <end position="154"/>
    </location>
</feature>
<reference evidence="2" key="1">
    <citation type="submission" date="2020-10" db="EMBL/GenBank/DDBJ databases">
        <authorList>
            <person name="Gilroy R."/>
        </authorList>
    </citation>
    <scope>NUCLEOTIDE SEQUENCE</scope>
    <source>
        <strain evidence="2">CHK190-19873</strain>
    </source>
</reference>
<evidence type="ECO:0000256" key="1">
    <source>
        <dbReference type="SAM" id="SignalP"/>
    </source>
</evidence>
<dbReference type="EMBL" id="DVIQ01000058">
    <property type="protein sequence ID" value="HIS31844.1"/>
    <property type="molecule type" value="Genomic_DNA"/>
</dbReference>
<accession>A0A9D1EU15</accession>
<proteinExistence type="predicted"/>
<comment type="caution">
    <text evidence="2">The sequence shown here is derived from an EMBL/GenBank/DDBJ whole genome shotgun (WGS) entry which is preliminary data.</text>
</comment>
<organism evidence="2 3">
    <name type="scientific">Candidatus Limivivens intestinipullorum</name>
    <dbReference type="NCBI Taxonomy" id="2840858"/>
    <lineage>
        <taxon>Bacteria</taxon>
        <taxon>Bacillati</taxon>
        <taxon>Bacillota</taxon>
        <taxon>Clostridia</taxon>
        <taxon>Lachnospirales</taxon>
        <taxon>Lachnospiraceae</taxon>
        <taxon>Lachnospiraceae incertae sedis</taxon>
        <taxon>Candidatus Limivivens</taxon>
    </lineage>
</organism>
<evidence type="ECO:0000313" key="2">
    <source>
        <dbReference type="EMBL" id="HIS31844.1"/>
    </source>
</evidence>
<dbReference type="Proteomes" id="UP000823935">
    <property type="component" value="Unassembled WGS sequence"/>
</dbReference>
<name>A0A9D1EU15_9FIRM</name>
<reference evidence="2" key="2">
    <citation type="journal article" date="2021" name="PeerJ">
        <title>Extensive microbial diversity within the chicken gut microbiome revealed by metagenomics and culture.</title>
        <authorList>
            <person name="Gilroy R."/>
            <person name="Ravi A."/>
            <person name="Getino M."/>
            <person name="Pursley I."/>
            <person name="Horton D.L."/>
            <person name="Alikhan N.F."/>
            <person name="Baker D."/>
            <person name="Gharbi K."/>
            <person name="Hall N."/>
            <person name="Watson M."/>
            <person name="Adriaenssens E.M."/>
            <person name="Foster-Nyarko E."/>
            <person name="Jarju S."/>
            <person name="Secka A."/>
            <person name="Antonio M."/>
            <person name="Oren A."/>
            <person name="Chaudhuri R.R."/>
            <person name="La Ragione R."/>
            <person name="Hildebrand F."/>
            <person name="Pallen M.J."/>
        </authorList>
    </citation>
    <scope>NUCLEOTIDE SEQUENCE</scope>
    <source>
        <strain evidence="2">CHK190-19873</strain>
    </source>
</reference>
<evidence type="ECO:0000313" key="3">
    <source>
        <dbReference type="Proteomes" id="UP000823935"/>
    </source>
</evidence>
<gene>
    <name evidence="2" type="ORF">IAB44_09915</name>
</gene>
<dbReference type="AlphaFoldDB" id="A0A9D1EU15"/>
<protein>
    <submittedName>
        <fullName evidence="2">Cation transporter</fullName>
    </submittedName>
</protein>
<sequence>MMRKKTLFTAAGALALAVILAGAAPASAEERQTTLAATVPSSYTLTIPKSQTIEYGRDLTEIGALSVKGNIRTDENLRVSVEKSAFRNEEKNHSFSFRLLSGSALFLERSWSGTELETEQTVPLSVSIEDSAWDEAQAGNYTATLIFTAEIRRE</sequence>
<feature type="signal peptide" evidence="1">
    <location>
        <begin position="1"/>
        <end position="28"/>
    </location>
</feature>